<dbReference type="AlphaFoldDB" id="A0A4U0T8W8"/>
<keyword evidence="3" id="KW-1185">Reference proteome</keyword>
<feature type="region of interest" description="Disordered" evidence="1">
    <location>
        <begin position="58"/>
        <end position="99"/>
    </location>
</feature>
<sequence>MAPNASRAVPARTPAPAPASGPADKRPGPGGSPGGQREATWEQFARSVERLAGQLGALAENLPAGEPGDKEAKSLRRSVGRLSEGLGKLKRAPRSGLPG</sequence>
<dbReference type="Proteomes" id="UP000305778">
    <property type="component" value="Unassembled WGS sequence"/>
</dbReference>
<proteinExistence type="predicted"/>
<accession>A0A4U0T8W8</accession>
<evidence type="ECO:0000313" key="2">
    <source>
        <dbReference type="EMBL" id="TKA12005.1"/>
    </source>
</evidence>
<evidence type="ECO:0000313" key="3">
    <source>
        <dbReference type="Proteomes" id="UP000305778"/>
    </source>
</evidence>
<feature type="region of interest" description="Disordered" evidence="1">
    <location>
        <begin position="1"/>
        <end position="43"/>
    </location>
</feature>
<dbReference type="RefSeq" id="WP_136723000.1">
    <property type="nucleotide sequence ID" value="NZ_SUMC01000006.1"/>
</dbReference>
<reference evidence="2 3" key="1">
    <citation type="submission" date="2019-04" db="EMBL/GenBank/DDBJ databases">
        <title>Streptomyces oryziradicis sp. nov., a novel actinomycete isolated from rhizosphere soil of rice (Oryza sativa L.).</title>
        <authorList>
            <person name="Li C."/>
        </authorList>
    </citation>
    <scope>NUCLEOTIDE SEQUENCE [LARGE SCALE GENOMIC DNA]</scope>
    <source>
        <strain evidence="2 3">NEAU-C40</strain>
    </source>
</reference>
<name>A0A4U0T8W8_9ACTN</name>
<protein>
    <submittedName>
        <fullName evidence="2">Uncharacterized protein</fullName>
    </submittedName>
</protein>
<organism evidence="2 3">
    <name type="scientific">Actinacidiphila oryziradicis</name>
    <dbReference type="NCBI Taxonomy" id="2571141"/>
    <lineage>
        <taxon>Bacteria</taxon>
        <taxon>Bacillati</taxon>
        <taxon>Actinomycetota</taxon>
        <taxon>Actinomycetes</taxon>
        <taxon>Kitasatosporales</taxon>
        <taxon>Streptomycetaceae</taxon>
        <taxon>Actinacidiphila</taxon>
    </lineage>
</organism>
<comment type="caution">
    <text evidence="2">The sequence shown here is derived from an EMBL/GenBank/DDBJ whole genome shotgun (WGS) entry which is preliminary data.</text>
</comment>
<feature type="compositionally biased region" description="Low complexity" evidence="1">
    <location>
        <begin position="1"/>
        <end position="12"/>
    </location>
</feature>
<evidence type="ECO:0000256" key="1">
    <source>
        <dbReference type="SAM" id="MobiDB-lite"/>
    </source>
</evidence>
<dbReference type="EMBL" id="SUMC01000006">
    <property type="protein sequence ID" value="TKA12005.1"/>
    <property type="molecule type" value="Genomic_DNA"/>
</dbReference>
<gene>
    <name evidence="2" type="ORF">FCI23_09390</name>
</gene>